<evidence type="ECO:0000259" key="8">
    <source>
        <dbReference type="PROSITE" id="PS50928"/>
    </source>
</evidence>
<dbReference type="InterPro" id="IPR050366">
    <property type="entry name" value="BP-dependent_transpt_permease"/>
</dbReference>
<keyword evidence="4 6" id="KW-1133">Transmembrane helix</keyword>
<feature type="transmembrane region" description="Helical" evidence="6">
    <location>
        <begin position="236"/>
        <end position="263"/>
    </location>
</feature>
<keyword evidence="10" id="KW-1185">Reference proteome</keyword>
<feature type="region of interest" description="Disordered" evidence="7">
    <location>
        <begin position="1"/>
        <end position="29"/>
    </location>
</feature>
<comment type="similarity">
    <text evidence="6">Belongs to the binding-protein-dependent transport system permease family.</text>
</comment>
<evidence type="ECO:0000313" key="9">
    <source>
        <dbReference type="EMBL" id="MBW0129728.1"/>
    </source>
</evidence>
<feature type="compositionally biased region" description="Low complexity" evidence="7">
    <location>
        <begin position="1"/>
        <end position="10"/>
    </location>
</feature>
<dbReference type="InterPro" id="IPR025966">
    <property type="entry name" value="OppC_N"/>
</dbReference>
<keyword evidence="2 6" id="KW-0813">Transport</keyword>
<feature type="transmembrane region" description="Helical" evidence="6">
    <location>
        <begin position="149"/>
        <end position="171"/>
    </location>
</feature>
<feature type="transmembrane region" description="Helical" evidence="6">
    <location>
        <begin position="118"/>
        <end position="142"/>
    </location>
</feature>
<evidence type="ECO:0000256" key="3">
    <source>
        <dbReference type="ARBA" id="ARBA00022692"/>
    </source>
</evidence>
<accession>A0ABS6UBV9</accession>
<evidence type="ECO:0000256" key="5">
    <source>
        <dbReference type="ARBA" id="ARBA00023136"/>
    </source>
</evidence>
<dbReference type="Pfam" id="PF00528">
    <property type="entry name" value="BPD_transp_1"/>
    <property type="match status" value="1"/>
</dbReference>
<feature type="transmembrane region" description="Helical" evidence="6">
    <location>
        <begin position="54"/>
        <end position="74"/>
    </location>
</feature>
<dbReference type="PROSITE" id="PS50928">
    <property type="entry name" value="ABC_TM1"/>
    <property type="match status" value="1"/>
</dbReference>
<sequence>MSSPRTDQQAGDGGTAAPGDGSPAETTAPTTTAAVAQAGLWGDVWRQLRRSPQFLIGSAVIAVLALMALVPQLFTRIDPRQCDLARSRRPPSAEAWFGYDVQGCDYYANVIYGARSSISVGLIVVGGALVIALVLGAIAGFWPGWRDNVIARVADVFYGMPFILGAIIILYQFDERGVLQVALALLLLTWMTPMRLVRASVVAIRDSDYVQAARALGATDLRIITRHILPNALAPVLVYATITIGAVISAEATLSFLGVGLRLPAISWGLMIGEAQNYVRTSLHLLLFPGAFLVVTVLSFISVGDALRDALDPKMR</sequence>
<evidence type="ECO:0000313" key="10">
    <source>
        <dbReference type="Proteomes" id="UP000694300"/>
    </source>
</evidence>
<keyword evidence="3 6" id="KW-0812">Transmembrane</keyword>
<dbReference type="PANTHER" id="PTHR43386:SF6">
    <property type="entry name" value="ABC TRANSPORTER PERMEASE PROTEIN"/>
    <property type="match status" value="1"/>
</dbReference>
<dbReference type="Proteomes" id="UP000694300">
    <property type="component" value="Unassembled WGS sequence"/>
</dbReference>
<organism evidence="9 10">
    <name type="scientific">Pseudonocardia oceani</name>
    <dbReference type="NCBI Taxonomy" id="2792013"/>
    <lineage>
        <taxon>Bacteria</taxon>
        <taxon>Bacillati</taxon>
        <taxon>Actinomycetota</taxon>
        <taxon>Actinomycetes</taxon>
        <taxon>Pseudonocardiales</taxon>
        <taxon>Pseudonocardiaceae</taxon>
        <taxon>Pseudonocardia</taxon>
    </lineage>
</organism>
<evidence type="ECO:0000256" key="2">
    <source>
        <dbReference type="ARBA" id="ARBA00022448"/>
    </source>
</evidence>
<feature type="compositionally biased region" description="Low complexity" evidence="7">
    <location>
        <begin position="17"/>
        <end position="29"/>
    </location>
</feature>
<name>A0ABS6UBV9_9PSEU</name>
<dbReference type="InterPro" id="IPR000515">
    <property type="entry name" value="MetI-like"/>
</dbReference>
<comment type="subcellular location">
    <subcellularLocation>
        <location evidence="1 6">Cell membrane</location>
        <topology evidence="1 6">Multi-pass membrane protein</topology>
    </subcellularLocation>
</comment>
<evidence type="ECO:0000256" key="6">
    <source>
        <dbReference type="RuleBase" id="RU363032"/>
    </source>
</evidence>
<dbReference type="CDD" id="cd06261">
    <property type="entry name" value="TM_PBP2"/>
    <property type="match status" value="1"/>
</dbReference>
<feature type="domain" description="ABC transmembrane type-1" evidence="8">
    <location>
        <begin position="118"/>
        <end position="304"/>
    </location>
</feature>
<protein>
    <submittedName>
        <fullName evidence="9">ABC transporter permease</fullName>
    </submittedName>
</protein>
<feature type="transmembrane region" description="Helical" evidence="6">
    <location>
        <begin position="177"/>
        <end position="197"/>
    </location>
</feature>
<proteinExistence type="inferred from homology"/>
<evidence type="ECO:0000256" key="7">
    <source>
        <dbReference type="SAM" id="MobiDB-lite"/>
    </source>
</evidence>
<comment type="caution">
    <text evidence="9">The sequence shown here is derived from an EMBL/GenBank/DDBJ whole genome shotgun (WGS) entry which is preliminary data.</text>
</comment>
<dbReference type="Pfam" id="PF12911">
    <property type="entry name" value="OppC_N"/>
    <property type="match status" value="1"/>
</dbReference>
<evidence type="ECO:0000256" key="1">
    <source>
        <dbReference type="ARBA" id="ARBA00004651"/>
    </source>
</evidence>
<feature type="transmembrane region" description="Helical" evidence="6">
    <location>
        <begin position="283"/>
        <end position="307"/>
    </location>
</feature>
<dbReference type="EMBL" id="JADQDF010000001">
    <property type="protein sequence ID" value="MBW0129728.1"/>
    <property type="molecule type" value="Genomic_DNA"/>
</dbReference>
<evidence type="ECO:0000256" key="4">
    <source>
        <dbReference type="ARBA" id="ARBA00022989"/>
    </source>
</evidence>
<dbReference type="RefSeq" id="WP_218593410.1">
    <property type="nucleotide sequence ID" value="NZ_JADQDE010000175.1"/>
</dbReference>
<gene>
    <name evidence="9" type="ORF">I4I82_18870</name>
</gene>
<dbReference type="PANTHER" id="PTHR43386">
    <property type="entry name" value="OLIGOPEPTIDE TRANSPORT SYSTEM PERMEASE PROTEIN APPC"/>
    <property type="match status" value="1"/>
</dbReference>
<reference evidence="9 10" key="1">
    <citation type="submission" date="2020-11" db="EMBL/GenBank/DDBJ databases">
        <title>Pseudonocardia abyssalis sp. nov. and Pseudonocardia oceani sp. nov., description and phylogenomic analysis of two novel actinomycetes isolated from the deep Southern Ocean.</title>
        <authorList>
            <person name="Parra J."/>
        </authorList>
    </citation>
    <scope>NUCLEOTIDE SEQUENCE [LARGE SCALE GENOMIC DNA]</scope>
    <source>
        <strain evidence="10">KRD185</strain>
    </source>
</reference>
<keyword evidence="5 6" id="KW-0472">Membrane</keyword>